<evidence type="ECO:0000313" key="5">
    <source>
        <dbReference type="Proteomes" id="UP000294829"/>
    </source>
</evidence>
<dbReference type="InterPro" id="IPR000644">
    <property type="entry name" value="CBS_dom"/>
</dbReference>
<dbReference type="Gene3D" id="3.10.580.10">
    <property type="entry name" value="CBS-domain"/>
    <property type="match status" value="1"/>
</dbReference>
<evidence type="ECO:0000313" key="4">
    <source>
        <dbReference type="EMBL" id="TDK67581.1"/>
    </source>
</evidence>
<dbReference type="RefSeq" id="WP_133326972.1">
    <property type="nucleotide sequence ID" value="NZ_SMYL01000002.1"/>
</dbReference>
<dbReference type="PANTHER" id="PTHR43080:SF2">
    <property type="entry name" value="CBS DOMAIN-CONTAINING PROTEIN"/>
    <property type="match status" value="1"/>
</dbReference>
<sequence>MSVTKIMTQRVVTIGMDDKLSTVKDIFDHCQFSHLLVVDGGVLVGVVSDSDLFKALSPNIGTATESYKDAATLNKRVHQIMTRKPFVLNEQASVDDAIDLFNAHRISCIPIVNLGNKVVGIVSWRDVLRSIRKGNDGLATN</sequence>
<dbReference type="InterPro" id="IPR051257">
    <property type="entry name" value="Diverse_CBS-Domain"/>
</dbReference>
<dbReference type="OrthoDB" id="9794094at2"/>
<dbReference type="SMART" id="SM00116">
    <property type="entry name" value="CBS"/>
    <property type="match status" value="2"/>
</dbReference>
<organism evidence="4 5">
    <name type="scientific">Sapientia aquatica</name>
    <dbReference type="NCBI Taxonomy" id="1549640"/>
    <lineage>
        <taxon>Bacteria</taxon>
        <taxon>Pseudomonadati</taxon>
        <taxon>Pseudomonadota</taxon>
        <taxon>Betaproteobacteria</taxon>
        <taxon>Burkholderiales</taxon>
        <taxon>Oxalobacteraceae</taxon>
        <taxon>Sapientia</taxon>
    </lineage>
</organism>
<comment type="caution">
    <text evidence="4">The sequence shown here is derived from an EMBL/GenBank/DDBJ whole genome shotgun (WGS) entry which is preliminary data.</text>
</comment>
<evidence type="ECO:0000259" key="3">
    <source>
        <dbReference type="PROSITE" id="PS51371"/>
    </source>
</evidence>
<feature type="domain" description="CBS" evidence="3">
    <location>
        <begin position="81"/>
        <end position="137"/>
    </location>
</feature>
<dbReference type="SUPFAM" id="SSF54631">
    <property type="entry name" value="CBS-domain pair"/>
    <property type="match status" value="1"/>
</dbReference>
<protein>
    <submittedName>
        <fullName evidence="4">CBS domain-containing protein</fullName>
    </submittedName>
</protein>
<keyword evidence="5" id="KW-1185">Reference proteome</keyword>
<evidence type="ECO:0000256" key="1">
    <source>
        <dbReference type="ARBA" id="ARBA00023122"/>
    </source>
</evidence>
<accession>A0A4R5W4G2</accession>
<dbReference type="Proteomes" id="UP000294829">
    <property type="component" value="Unassembled WGS sequence"/>
</dbReference>
<dbReference type="PANTHER" id="PTHR43080">
    <property type="entry name" value="CBS DOMAIN-CONTAINING PROTEIN CBSX3, MITOCHONDRIAL"/>
    <property type="match status" value="1"/>
</dbReference>
<dbReference type="AlphaFoldDB" id="A0A4R5W4G2"/>
<gene>
    <name evidence="4" type="ORF">E2I14_07500</name>
</gene>
<proteinExistence type="predicted"/>
<dbReference type="EMBL" id="SMYL01000002">
    <property type="protein sequence ID" value="TDK67581.1"/>
    <property type="molecule type" value="Genomic_DNA"/>
</dbReference>
<name>A0A4R5W4G2_9BURK</name>
<evidence type="ECO:0000256" key="2">
    <source>
        <dbReference type="PROSITE-ProRule" id="PRU00703"/>
    </source>
</evidence>
<dbReference type="PROSITE" id="PS51371">
    <property type="entry name" value="CBS"/>
    <property type="match status" value="2"/>
</dbReference>
<reference evidence="4 5" key="1">
    <citation type="submission" date="2019-03" db="EMBL/GenBank/DDBJ databases">
        <title>Sapientia aquatica gen. nov., sp. nov., isolated from a crater lake.</title>
        <authorList>
            <person name="Felfoldi T."/>
            <person name="Szabo A."/>
            <person name="Toth E."/>
            <person name="Schumann P."/>
            <person name="Keki Z."/>
            <person name="Marialigeti K."/>
            <person name="Mathe I."/>
        </authorList>
    </citation>
    <scope>NUCLEOTIDE SEQUENCE [LARGE SCALE GENOMIC DNA]</scope>
    <source>
        <strain evidence="4 5">SA-152</strain>
    </source>
</reference>
<dbReference type="Pfam" id="PF00571">
    <property type="entry name" value="CBS"/>
    <property type="match status" value="2"/>
</dbReference>
<keyword evidence="1 2" id="KW-0129">CBS domain</keyword>
<feature type="domain" description="CBS" evidence="3">
    <location>
        <begin position="7"/>
        <end position="62"/>
    </location>
</feature>
<dbReference type="InterPro" id="IPR046342">
    <property type="entry name" value="CBS_dom_sf"/>
</dbReference>